<reference evidence="6 7" key="1">
    <citation type="submission" date="2021-01" db="EMBL/GenBank/DDBJ databases">
        <title>Actinoplanes sp. nov. LDG1-06 isolated from lichen.</title>
        <authorList>
            <person name="Saeng-In P."/>
            <person name="Phongsopitanun W."/>
            <person name="Kanchanasin P."/>
            <person name="Yuki M."/>
            <person name="Kudo T."/>
            <person name="Ohkuma M."/>
            <person name="Tanasupawat S."/>
        </authorList>
    </citation>
    <scope>NUCLEOTIDE SEQUENCE [LARGE SCALE GENOMIC DNA]</scope>
    <source>
        <strain evidence="6 7">LDG1-06</strain>
    </source>
</reference>
<evidence type="ECO:0000256" key="1">
    <source>
        <dbReference type="ARBA" id="ARBA00023015"/>
    </source>
</evidence>
<dbReference type="RefSeq" id="WP_203378646.1">
    <property type="nucleotide sequence ID" value="NZ_JAENHP010000007.1"/>
</dbReference>
<feature type="DNA-binding region" description="H-T-H motif" evidence="4">
    <location>
        <begin position="32"/>
        <end position="51"/>
    </location>
</feature>
<keyword evidence="2 4" id="KW-0238">DNA-binding</keyword>
<dbReference type="PANTHER" id="PTHR30055:SF234">
    <property type="entry name" value="HTH-TYPE TRANSCRIPTIONAL REGULATOR BETI"/>
    <property type="match status" value="1"/>
</dbReference>
<evidence type="ECO:0000256" key="2">
    <source>
        <dbReference type="ARBA" id="ARBA00023125"/>
    </source>
</evidence>
<comment type="caution">
    <text evidence="6">The sequence shown here is derived from an EMBL/GenBank/DDBJ whole genome shotgun (WGS) entry which is preliminary data.</text>
</comment>
<accession>A0ABS2AFW4</accession>
<dbReference type="PANTHER" id="PTHR30055">
    <property type="entry name" value="HTH-TYPE TRANSCRIPTIONAL REGULATOR RUTR"/>
    <property type="match status" value="1"/>
</dbReference>
<dbReference type="EMBL" id="JAENHP010000007">
    <property type="protein sequence ID" value="MBM2618665.1"/>
    <property type="molecule type" value="Genomic_DNA"/>
</dbReference>
<dbReference type="InterPro" id="IPR036271">
    <property type="entry name" value="Tet_transcr_reg_TetR-rel_C_sf"/>
</dbReference>
<dbReference type="Pfam" id="PF00440">
    <property type="entry name" value="TetR_N"/>
    <property type="match status" value="1"/>
</dbReference>
<dbReference type="InterPro" id="IPR001647">
    <property type="entry name" value="HTH_TetR"/>
</dbReference>
<dbReference type="InterPro" id="IPR050109">
    <property type="entry name" value="HTH-type_TetR-like_transc_reg"/>
</dbReference>
<evidence type="ECO:0000256" key="4">
    <source>
        <dbReference type="PROSITE-ProRule" id="PRU00335"/>
    </source>
</evidence>
<evidence type="ECO:0000259" key="5">
    <source>
        <dbReference type="PROSITE" id="PS50977"/>
    </source>
</evidence>
<dbReference type="InterPro" id="IPR009057">
    <property type="entry name" value="Homeodomain-like_sf"/>
</dbReference>
<keyword evidence="7" id="KW-1185">Reference proteome</keyword>
<name>A0ABS2AFW4_9ACTN</name>
<evidence type="ECO:0000256" key="3">
    <source>
        <dbReference type="ARBA" id="ARBA00023163"/>
    </source>
</evidence>
<proteinExistence type="predicted"/>
<dbReference type="SUPFAM" id="SSF46689">
    <property type="entry name" value="Homeodomain-like"/>
    <property type="match status" value="1"/>
</dbReference>
<keyword evidence="1" id="KW-0805">Transcription regulation</keyword>
<protein>
    <submittedName>
        <fullName evidence="6">TetR/AcrR family transcriptional regulator</fullName>
    </submittedName>
</protein>
<dbReference type="InterPro" id="IPR049445">
    <property type="entry name" value="TetR_SbtR-like_C"/>
</dbReference>
<dbReference type="Pfam" id="PF21597">
    <property type="entry name" value="TetR_C_43"/>
    <property type="match status" value="1"/>
</dbReference>
<dbReference type="PROSITE" id="PS50977">
    <property type="entry name" value="HTH_TETR_2"/>
    <property type="match status" value="1"/>
</dbReference>
<feature type="domain" description="HTH tetR-type" evidence="5">
    <location>
        <begin position="11"/>
        <end position="69"/>
    </location>
</feature>
<dbReference type="Proteomes" id="UP000632138">
    <property type="component" value="Unassembled WGS sequence"/>
</dbReference>
<dbReference type="SUPFAM" id="SSF48498">
    <property type="entry name" value="Tetracyclin repressor-like, C-terminal domain"/>
    <property type="match status" value="1"/>
</dbReference>
<keyword evidence="3" id="KW-0804">Transcription</keyword>
<evidence type="ECO:0000313" key="6">
    <source>
        <dbReference type="EMBL" id="MBM2618665.1"/>
    </source>
</evidence>
<sequence length="197" mass="20985">MAERRLRADALSNRARIVQVARDLLSSTSELPMNAVAKAAGVGQGTLYRNFPTREALLAEVYRADVDQLVASAGTLLGEHDAATAFRRWLDNVADYARVKRGVLAALEPGSGHELAASHTGPIGEAIDRLLAAGREEGTIRADVTSRDVLILLGFLSRLDEASAAESAHHILDLIFHGLRTRGGERPRAEGAAETGG</sequence>
<dbReference type="Gene3D" id="1.10.357.10">
    <property type="entry name" value="Tetracycline Repressor, domain 2"/>
    <property type="match status" value="1"/>
</dbReference>
<organism evidence="6 7">
    <name type="scientific">Paractinoplanes ovalisporus</name>
    <dbReference type="NCBI Taxonomy" id="2810368"/>
    <lineage>
        <taxon>Bacteria</taxon>
        <taxon>Bacillati</taxon>
        <taxon>Actinomycetota</taxon>
        <taxon>Actinomycetes</taxon>
        <taxon>Micromonosporales</taxon>
        <taxon>Micromonosporaceae</taxon>
        <taxon>Paractinoplanes</taxon>
    </lineage>
</organism>
<gene>
    <name evidence="6" type="ORF">JIG36_24205</name>
</gene>
<evidence type="ECO:0000313" key="7">
    <source>
        <dbReference type="Proteomes" id="UP000632138"/>
    </source>
</evidence>